<keyword evidence="2" id="KW-0378">Hydrolase</keyword>
<evidence type="ECO:0000313" key="2">
    <source>
        <dbReference type="EMBL" id="MBE1485976.1"/>
    </source>
</evidence>
<dbReference type="SUPFAM" id="SSF53254">
    <property type="entry name" value="Phosphoglycerate mutase-like"/>
    <property type="match status" value="1"/>
</dbReference>
<dbReference type="GO" id="GO:0016787">
    <property type="term" value="F:hydrolase activity"/>
    <property type="evidence" value="ECO:0007669"/>
    <property type="project" value="UniProtKB-KW"/>
</dbReference>
<dbReference type="PANTHER" id="PTHR47623:SF1">
    <property type="entry name" value="OS09G0287300 PROTEIN"/>
    <property type="match status" value="1"/>
</dbReference>
<dbReference type="EC" id="3.1.3.-" evidence="2"/>
<feature type="region of interest" description="Disordered" evidence="1">
    <location>
        <begin position="90"/>
        <end position="124"/>
    </location>
</feature>
<proteinExistence type="predicted"/>
<gene>
    <name evidence="2" type="ORF">H4W31_001614</name>
</gene>
<dbReference type="Proteomes" id="UP000649753">
    <property type="component" value="Unassembled WGS sequence"/>
</dbReference>
<dbReference type="EMBL" id="JADBEB010000001">
    <property type="protein sequence ID" value="MBE1485976.1"/>
    <property type="molecule type" value="Genomic_DNA"/>
</dbReference>
<dbReference type="SMART" id="SM00855">
    <property type="entry name" value="PGAM"/>
    <property type="match status" value="1"/>
</dbReference>
<evidence type="ECO:0000256" key="1">
    <source>
        <dbReference type="SAM" id="MobiDB-lite"/>
    </source>
</evidence>
<dbReference type="PANTHER" id="PTHR47623">
    <property type="entry name" value="OS09G0287300 PROTEIN"/>
    <property type="match status" value="1"/>
</dbReference>
<dbReference type="Pfam" id="PF00300">
    <property type="entry name" value="His_Phos_1"/>
    <property type="match status" value="1"/>
</dbReference>
<protein>
    <submittedName>
        <fullName evidence="2">Phosphohistidine phosphatase</fullName>
        <ecNumber evidence="2">3.1.3.-</ecNumber>
    </submittedName>
</protein>
<name>A0A927M3G9_9ACTN</name>
<feature type="compositionally biased region" description="Low complexity" evidence="1">
    <location>
        <begin position="114"/>
        <end position="124"/>
    </location>
</feature>
<organism evidence="2 3">
    <name type="scientific">Plantactinospora soyae</name>
    <dbReference type="NCBI Taxonomy" id="1544732"/>
    <lineage>
        <taxon>Bacteria</taxon>
        <taxon>Bacillati</taxon>
        <taxon>Actinomycetota</taxon>
        <taxon>Actinomycetes</taxon>
        <taxon>Micromonosporales</taxon>
        <taxon>Micromonosporaceae</taxon>
        <taxon>Plantactinospora</taxon>
    </lineage>
</organism>
<sequence>MTDTSGTGPIGAGGRPMAPRRVLVLLRHAKAERPTGGPDAERPLTARGHADAAAAGAWLDHGGYLPTVVFCSPAKRTRQTWHDAALGMAAPPTRPARAASPASDGPTGTVRSSVATPPAATGTRAGVPAVRYDQRIYHGYATDLLDLVRSTDPDATTLLLIGHNPTISELSTLLDPVHADPDGLRTSGIVVHGIDGEWAGVREQAGPIVKWHTARG</sequence>
<accession>A0A927M3G9</accession>
<reference evidence="2" key="1">
    <citation type="submission" date="2020-10" db="EMBL/GenBank/DDBJ databases">
        <title>Sequencing the genomes of 1000 actinobacteria strains.</title>
        <authorList>
            <person name="Klenk H.-P."/>
        </authorList>
    </citation>
    <scope>NUCLEOTIDE SEQUENCE</scope>
    <source>
        <strain evidence="2">DSM 46832</strain>
    </source>
</reference>
<keyword evidence="3" id="KW-1185">Reference proteome</keyword>
<dbReference type="InterPro" id="IPR013078">
    <property type="entry name" value="His_Pase_superF_clade-1"/>
</dbReference>
<dbReference type="Gene3D" id="3.40.50.1240">
    <property type="entry name" value="Phosphoglycerate mutase-like"/>
    <property type="match status" value="1"/>
</dbReference>
<evidence type="ECO:0000313" key="3">
    <source>
        <dbReference type="Proteomes" id="UP000649753"/>
    </source>
</evidence>
<dbReference type="AlphaFoldDB" id="A0A927M3G9"/>
<dbReference type="InterPro" id="IPR029033">
    <property type="entry name" value="His_PPase_superfam"/>
</dbReference>
<feature type="compositionally biased region" description="Low complexity" evidence="1">
    <location>
        <begin position="90"/>
        <end position="103"/>
    </location>
</feature>
<comment type="caution">
    <text evidence="2">The sequence shown here is derived from an EMBL/GenBank/DDBJ whole genome shotgun (WGS) entry which is preliminary data.</text>
</comment>